<dbReference type="RefSeq" id="WP_108992559.1">
    <property type="nucleotide sequence ID" value="NZ_BDQX01000098.1"/>
</dbReference>
<dbReference type="EMBL" id="BDQX01000098">
    <property type="protein sequence ID" value="GBG07521.1"/>
    <property type="molecule type" value="Genomic_DNA"/>
</dbReference>
<proteinExistence type="predicted"/>
<evidence type="ECO:0000313" key="3">
    <source>
        <dbReference type="Proteomes" id="UP000245202"/>
    </source>
</evidence>
<dbReference type="Gene3D" id="3.60.21.10">
    <property type="match status" value="1"/>
</dbReference>
<dbReference type="Proteomes" id="UP000245202">
    <property type="component" value="Unassembled WGS sequence"/>
</dbReference>
<sequence>MSTNQFNNDIPEYYEYWVSQAIRRTMKDQNEQTVRVVFYTDPHHMPGGNQLRTAAVIRQLAQNISVDAIVCGGDFSENGPKEEVERSQMEILDALRVRECPVFPVKGNHDDNSIQDFHLKTGGVDHVIFPQQSYEDWLKPLEGKVVFDKGNECGLYYYYDIPGKKTRIAILNSIDIPYQTADSGELKHNGQWEYAFSERQLDWVERKVFDFGRQPSSDEWKVLIFSHVAIIQDGLEGVDHDVANGEAMWDIIRRNQKHVAACFFGHVHCDQVLVRDGIPMISTLNAATYGRLIDMASETAFDIVSLNEAKNELSIIRFGAGEDRSIRI</sequence>
<dbReference type="InterPro" id="IPR004843">
    <property type="entry name" value="Calcineurin-like_PHP"/>
</dbReference>
<gene>
    <name evidence="2" type="ORF">PAT3040_02074</name>
</gene>
<dbReference type="InterPro" id="IPR029052">
    <property type="entry name" value="Metallo-depent_PP-like"/>
</dbReference>
<organism evidence="2 3">
    <name type="scientific">Paenibacillus agaridevorans</name>
    <dbReference type="NCBI Taxonomy" id="171404"/>
    <lineage>
        <taxon>Bacteria</taxon>
        <taxon>Bacillati</taxon>
        <taxon>Bacillota</taxon>
        <taxon>Bacilli</taxon>
        <taxon>Bacillales</taxon>
        <taxon>Paenibacillaceae</taxon>
        <taxon>Paenibacillus</taxon>
    </lineage>
</organism>
<reference evidence="2 3" key="1">
    <citation type="submission" date="2017-08" db="EMBL/GenBank/DDBJ databases">
        <title>Substantial Increase in Enzyme Production by Combined Drug-Resistance Mutations in Paenibacillus agaridevorans.</title>
        <authorList>
            <person name="Tanaka Y."/>
            <person name="Funane K."/>
            <person name="Hosaka T."/>
            <person name="Shiwa Y."/>
            <person name="Fujita N."/>
            <person name="Miyazaki T."/>
            <person name="Yoshikawa H."/>
            <person name="Murakami K."/>
            <person name="Kasahara K."/>
            <person name="Inaoka T."/>
            <person name="Hiraga Y."/>
            <person name="Ochi K."/>
        </authorList>
    </citation>
    <scope>NUCLEOTIDE SEQUENCE [LARGE SCALE GENOMIC DNA]</scope>
    <source>
        <strain evidence="2 3">T-3040</strain>
    </source>
</reference>
<dbReference type="AlphaFoldDB" id="A0A2R5EVU0"/>
<keyword evidence="3" id="KW-1185">Reference proteome</keyword>
<accession>A0A2R5EVU0</accession>
<comment type="caution">
    <text evidence="2">The sequence shown here is derived from an EMBL/GenBank/DDBJ whole genome shotgun (WGS) entry which is preliminary data.</text>
</comment>
<evidence type="ECO:0000313" key="2">
    <source>
        <dbReference type="EMBL" id="GBG07521.1"/>
    </source>
</evidence>
<name>A0A2R5EVU0_9BACL</name>
<dbReference type="GO" id="GO:0016787">
    <property type="term" value="F:hydrolase activity"/>
    <property type="evidence" value="ECO:0007669"/>
    <property type="project" value="InterPro"/>
</dbReference>
<dbReference type="Pfam" id="PF00149">
    <property type="entry name" value="Metallophos"/>
    <property type="match status" value="1"/>
</dbReference>
<evidence type="ECO:0000259" key="1">
    <source>
        <dbReference type="Pfam" id="PF00149"/>
    </source>
</evidence>
<feature type="domain" description="Calcineurin-like phosphoesterase" evidence="1">
    <location>
        <begin position="35"/>
        <end position="269"/>
    </location>
</feature>
<dbReference type="SUPFAM" id="SSF56300">
    <property type="entry name" value="Metallo-dependent phosphatases"/>
    <property type="match status" value="1"/>
</dbReference>
<protein>
    <submittedName>
        <fullName evidence="2">KID repeat family protein</fullName>
    </submittedName>
</protein>